<dbReference type="InterPro" id="IPR005471">
    <property type="entry name" value="Tscrpt_reg_IclR_N"/>
</dbReference>
<evidence type="ECO:0000313" key="5">
    <source>
        <dbReference type="Proteomes" id="UP001195422"/>
    </source>
</evidence>
<evidence type="ECO:0000313" key="4">
    <source>
        <dbReference type="EMBL" id="MBP2397262.1"/>
    </source>
</evidence>
<dbReference type="PROSITE" id="PS51077">
    <property type="entry name" value="HTH_ICLR"/>
    <property type="match status" value="1"/>
</dbReference>
<dbReference type="Gene3D" id="1.10.10.10">
    <property type="entry name" value="Winged helix-like DNA-binding domain superfamily/Winged helix DNA-binding domain"/>
    <property type="match status" value="1"/>
</dbReference>
<keyword evidence="2" id="KW-0804">Transcription</keyword>
<dbReference type="SUPFAM" id="SSF55781">
    <property type="entry name" value="GAF domain-like"/>
    <property type="match status" value="1"/>
</dbReference>
<dbReference type="GO" id="GO:0003677">
    <property type="term" value="F:DNA binding"/>
    <property type="evidence" value="ECO:0007669"/>
    <property type="project" value="UniProtKB-KW"/>
</dbReference>
<keyword evidence="4" id="KW-0238">DNA-binding</keyword>
<dbReference type="Gene3D" id="3.30.450.40">
    <property type="match status" value="2"/>
</dbReference>
<proteinExistence type="predicted"/>
<keyword evidence="5" id="KW-1185">Reference proteome</keyword>
<dbReference type="PANTHER" id="PTHR30136">
    <property type="entry name" value="HELIX-TURN-HELIX TRANSCRIPTIONAL REGULATOR, ICLR FAMILY"/>
    <property type="match status" value="1"/>
</dbReference>
<accession>A0ABS4XL79</accession>
<dbReference type="InterPro" id="IPR029016">
    <property type="entry name" value="GAF-like_dom_sf"/>
</dbReference>
<dbReference type="EMBL" id="JAGIOJ010000001">
    <property type="protein sequence ID" value="MBP2397262.1"/>
    <property type="molecule type" value="Genomic_DNA"/>
</dbReference>
<dbReference type="Proteomes" id="UP001195422">
    <property type="component" value="Unassembled WGS sequence"/>
</dbReference>
<dbReference type="PANTHER" id="PTHR30136:SF24">
    <property type="entry name" value="HTH-TYPE TRANSCRIPTIONAL REPRESSOR ALLR"/>
    <property type="match status" value="1"/>
</dbReference>
<feature type="domain" description="HTH iclR-type" evidence="3">
    <location>
        <begin position="15"/>
        <end position="76"/>
    </location>
</feature>
<protein>
    <submittedName>
        <fullName evidence="4">DNA-binding IclR family transcriptional regulator</fullName>
    </submittedName>
</protein>
<organism evidence="4 5">
    <name type="scientific">Glutamicibacter protophormiae</name>
    <name type="common">Brevibacterium protophormiae</name>
    <dbReference type="NCBI Taxonomy" id="37930"/>
    <lineage>
        <taxon>Bacteria</taxon>
        <taxon>Bacillati</taxon>
        <taxon>Actinomycetota</taxon>
        <taxon>Actinomycetes</taxon>
        <taxon>Micrococcales</taxon>
        <taxon>Micrococcaceae</taxon>
        <taxon>Glutamicibacter</taxon>
    </lineage>
</organism>
<name>A0ABS4XL79_GLUPR</name>
<evidence type="ECO:0000256" key="1">
    <source>
        <dbReference type="ARBA" id="ARBA00023015"/>
    </source>
</evidence>
<gene>
    <name evidence="4" type="ORF">JOF39_000343</name>
</gene>
<comment type="caution">
    <text evidence="4">The sequence shown here is derived from an EMBL/GenBank/DDBJ whole genome shotgun (WGS) entry which is preliminary data.</text>
</comment>
<dbReference type="SMART" id="SM00346">
    <property type="entry name" value="HTH_ICLR"/>
    <property type="match status" value="1"/>
</dbReference>
<dbReference type="InterPro" id="IPR050707">
    <property type="entry name" value="HTH_MetabolicPath_Reg"/>
</dbReference>
<dbReference type="RefSeq" id="WP_229777263.1">
    <property type="nucleotide sequence ID" value="NZ_BMPH01000002.1"/>
</dbReference>
<dbReference type="InterPro" id="IPR036388">
    <property type="entry name" value="WH-like_DNA-bd_sf"/>
</dbReference>
<keyword evidence="1" id="KW-0805">Transcription regulation</keyword>
<sequence>MTEQKSDTASRTAGSQTLARGLLVLRLVAQASDGLAITDVALAAGVHRTVAYRVLNTLCDAHLLHRGADGRYRGAAGLLALAGAGYQHLRSVALPLLSSAATELGATVSLLVRESDMAVALAVVSPPSGSYHVMFAEGSRHPISRGAAGLALQAAGTASEFEPERIRQVRAAGYAQTFGEVEPNMHGLAVPIPLELQHSAACLNVITVRQEDLASVRILQEVAQHIANHVNG</sequence>
<dbReference type="InterPro" id="IPR036390">
    <property type="entry name" value="WH_DNA-bd_sf"/>
</dbReference>
<dbReference type="SUPFAM" id="SSF46785">
    <property type="entry name" value="Winged helix' DNA-binding domain"/>
    <property type="match status" value="1"/>
</dbReference>
<evidence type="ECO:0000256" key="2">
    <source>
        <dbReference type="ARBA" id="ARBA00023163"/>
    </source>
</evidence>
<evidence type="ECO:0000259" key="3">
    <source>
        <dbReference type="PROSITE" id="PS51077"/>
    </source>
</evidence>
<reference evidence="4 5" key="1">
    <citation type="submission" date="2021-03" db="EMBL/GenBank/DDBJ databases">
        <title>Sequencing the genomes of 1000 actinobacteria strains.</title>
        <authorList>
            <person name="Klenk H.-P."/>
        </authorList>
    </citation>
    <scope>NUCLEOTIDE SEQUENCE [LARGE SCALE GENOMIC DNA]</scope>
    <source>
        <strain evidence="4 5">DSM 20168</strain>
    </source>
</reference>
<dbReference type="Pfam" id="PF09339">
    <property type="entry name" value="HTH_IclR"/>
    <property type="match status" value="1"/>
</dbReference>